<dbReference type="RefSeq" id="WP_036705010.1">
    <property type="nucleotide sequence ID" value="NZ_CP051542.1"/>
</dbReference>
<name>A0A099FWJ8_9RHOB</name>
<keyword evidence="5" id="KW-1185">Reference proteome</keyword>
<dbReference type="EMBL" id="JRKQ01000088">
    <property type="protein sequence ID" value="KGJ20628.1"/>
    <property type="molecule type" value="Genomic_DNA"/>
</dbReference>
<evidence type="ECO:0000313" key="3">
    <source>
        <dbReference type="EMBL" id="SDW76469.1"/>
    </source>
</evidence>
<feature type="compositionally biased region" description="Basic and acidic residues" evidence="1">
    <location>
        <begin position="16"/>
        <end position="25"/>
    </location>
</feature>
<dbReference type="AlphaFoldDB" id="A0A099FWJ8"/>
<sequence length="60" mass="6615">MSMKHNPAVYNPVEHVTPDEAERNKRIMGKNQAHQDGKQEDDIPGTDKSVKTPDTGKATA</sequence>
<feature type="region of interest" description="Disordered" evidence="1">
    <location>
        <begin position="1"/>
        <end position="60"/>
    </location>
</feature>
<reference evidence="3" key="3">
    <citation type="submission" date="2016-10" db="EMBL/GenBank/DDBJ databases">
        <authorList>
            <person name="de Groot N.N."/>
        </authorList>
    </citation>
    <scope>NUCLEOTIDE SEQUENCE [LARGE SCALE GENOMIC DNA]</scope>
    <source>
        <strain evidence="3">DSM 29303</strain>
    </source>
</reference>
<accession>A0A099GEN3</accession>
<protein>
    <submittedName>
        <fullName evidence="2">Uncharacterized protein</fullName>
    </submittedName>
</protein>
<evidence type="ECO:0000313" key="5">
    <source>
        <dbReference type="Proteomes" id="UP000182944"/>
    </source>
</evidence>
<proteinExistence type="predicted"/>
<accession>A0A099G2R6</accession>
<dbReference type="Proteomes" id="UP000182944">
    <property type="component" value="Unassembled WGS sequence"/>
</dbReference>
<dbReference type="Proteomes" id="UP000029858">
    <property type="component" value="Unassembled WGS sequence"/>
</dbReference>
<reference evidence="2 4" key="1">
    <citation type="submission" date="2014-09" db="EMBL/GenBank/DDBJ databases">
        <authorList>
            <person name="McGinnis J.M."/>
            <person name="Wolfgang W.J."/>
        </authorList>
    </citation>
    <scope>NUCLEOTIDE SEQUENCE [LARGE SCALE GENOMIC DNA]</scope>
    <source>
        <strain evidence="2 4">5503</strain>
    </source>
</reference>
<reference evidence="2 4" key="2">
    <citation type="submission" date="2014-10" db="EMBL/GenBank/DDBJ databases">
        <title>Paracoccus sanguinis sp. nov., isolated from clinical specimens of New York State patients.</title>
        <authorList>
            <person name="Mingle L.A."/>
            <person name="Cole J.A."/>
            <person name="Lapierre P."/>
            <person name="Musser K.A."/>
        </authorList>
    </citation>
    <scope>NUCLEOTIDE SEQUENCE [LARGE SCALE GENOMIC DNA]</scope>
    <source>
        <strain evidence="2 4">5503</strain>
    </source>
</reference>
<evidence type="ECO:0000313" key="4">
    <source>
        <dbReference type="Proteomes" id="UP000029858"/>
    </source>
</evidence>
<evidence type="ECO:0000313" key="2">
    <source>
        <dbReference type="EMBL" id="KGJ20628.1"/>
    </source>
</evidence>
<evidence type="ECO:0000256" key="1">
    <source>
        <dbReference type="SAM" id="MobiDB-lite"/>
    </source>
</evidence>
<accession>A0A099FWJ8</accession>
<reference evidence="5" key="4">
    <citation type="submission" date="2016-10" db="EMBL/GenBank/DDBJ databases">
        <authorList>
            <person name="Varghese N."/>
            <person name="Submissions S."/>
        </authorList>
    </citation>
    <scope>NUCLEOTIDE SEQUENCE [LARGE SCALE GENOMIC DNA]</scope>
    <source>
        <strain evidence="5">DSM 29303</strain>
    </source>
</reference>
<dbReference type="EMBL" id="FNNA01000002">
    <property type="protein sequence ID" value="SDW76469.1"/>
    <property type="molecule type" value="Genomic_DNA"/>
</dbReference>
<organism evidence="2 4">
    <name type="scientific">Paracoccus sanguinis</name>
    <dbReference type="NCBI Taxonomy" id="1545044"/>
    <lineage>
        <taxon>Bacteria</taxon>
        <taxon>Pseudomonadati</taxon>
        <taxon>Pseudomonadota</taxon>
        <taxon>Alphaproteobacteria</taxon>
        <taxon>Rhodobacterales</taxon>
        <taxon>Paracoccaceae</taxon>
        <taxon>Paracoccus</taxon>
    </lineage>
</organism>
<dbReference type="OrthoDB" id="7778917at2"/>
<gene>
    <name evidence="2" type="ORF">IX56_13680</name>
    <name evidence="3" type="ORF">SAMN05444276_10262</name>
</gene>